<evidence type="ECO:0000313" key="3">
    <source>
        <dbReference type="EMBL" id="MDO9714532.1"/>
    </source>
</evidence>
<evidence type="ECO:0000313" key="4">
    <source>
        <dbReference type="Proteomes" id="UP001243009"/>
    </source>
</evidence>
<feature type="domain" description="Transposase InsH N-terminal" evidence="2">
    <location>
        <begin position="20"/>
        <end position="112"/>
    </location>
</feature>
<protein>
    <submittedName>
        <fullName evidence="3">Transposase</fullName>
    </submittedName>
</protein>
<evidence type="ECO:0000259" key="2">
    <source>
        <dbReference type="Pfam" id="PF05598"/>
    </source>
</evidence>
<evidence type="ECO:0000256" key="1">
    <source>
        <dbReference type="SAM" id="MobiDB-lite"/>
    </source>
</evidence>
<feature type="non-terminal residue" evidence="3">
    <location>
        <position position="288"/>
    </location>
</feature>
<reference evidence="3 4" key="1">
    <citation type="submission" date="2023-08" db="EMBL/GenBank/DDBJ databases">
        <title>The draft genome sequence of Paracraurococcus sp. LOR1-02.</title>
        <authorList>
            <person name="Kingkaew E."/>
            <person name="Tanasupawat S."/>
        </authorList>
    </citation>
    <scope>NUCLEOTIDE SEQUENCE [LARGE SCALE GENOMIC DNA]</scope>
    <source>
        <strain evidence="3 4">LOR1-02</strain>
    </source>
</reference>
<dbReference type="PANTHER" id="PTHR33408">
    <property type="entry name" value="TRANSPOSASE"/>
    <property type="match status" value="1"/>
</dbReference>
<accession>A0ABT9EE71</accession>
<sequence>MAHDFRCPERRQGFLLPPDMRDWLPEDDIVHLILDAVSLMDLSAFEAAHKLGGAGQAPFAPAMLLSVLIYAYSHGVRSSRAIERLCGRDAGYRFIVGEHVPDHTVIARFRRRHVERLEAVFVRVLEMCRDAGLIRLGLVVLDGTKVKANASLEANRSAATISQQVARMVAEAEGTDRREDRLFGPEGRETLPKALARREDRLARLRACQAKLERQAADVAARQQARIDARAAEEQATGKRRRGRKPKPADATVDPDQVANTTDPESGIMKTRQGWVQGYNAQAVVTPQ</sequence>
<name>A0ABT9EE71_9PROT</name>
<organism evidence="3 4">
    <name type="scientific">Paracraurococcus lichenis</name>
    <dbReference type="NCBI Taxonomy" id="3064888"/>
    <lineage>
        <taxon>Bacteria</taxon>
        <taxon>Pseudomonadati</taxon>
        <taxon>Pseudomonadota</taxon>
        <taxon>Alphaproteobacteria</taxon>
        <taxon>Acetobacterales</taxon>
        <taxon>Roseomonadaceae</taxon>
        <taxon>Paracraurococcus</taxon>
    </lineage>
</organism>
<feature type="region of interest" description="Disordered" evidence="1">
    <location>
        <begin position="228"/>
        <end position="288"/>
    </location>
</feature>
<dbReference type="Proteomes" id="UP001243009">
    <property type="component" value="Unassembled WGS sequence"/>
</dbReference>
<comment type="caution">
    <text evidence="3">The sequence shown here is derived from an EMBL/GenBank/DDBJ whole genome shotgun (WGS) entry which is preliminary data.</text>
</comment>
<dbReference type="Pfam" id="PF05598">
    <property type="entry name" value="DUF772"/>
    <property type="match status" value="1"/>
</dbReference>
<feature type="compositionally biased region" description="Basic and acidic residues" evidence="1">
    <location>
        <begin position="228"/>
        <end position="237"/>
    </location>
</feature>
<feature type="compositionally biased region" description="Polar residues" evidence="1">
    <location>
        <begin position="279"/>
        <end position="288"/>
    </location>
</feature>
<gene>
    <name evidence="3" type="ORF">Q7A36_40010</name>
</gene>
<dbReference type="InterPro" id="IPR008490">
    <property type="entry name" value="Transposase_InsH_N"/>
</dbReference>
<proteinExistence type="predicted"/>
<dbReference type="EMBL" id="JAUTWS010000327">
    <property type="protein sequence ID" value="MDO9714532.1"/>
    <property type="molecule type" value="Genomic_DNA"/>
</dbReference>
<dbReference type="RefSeq" id="WP_305109360.1">
    <property type="nucleotide sequence ID" value="NZ_JAUTWS010000327.1"/>
</dbReference>
<keyword evidence="4" id="KW-1185">Reference proteome</keyword>